<keyword evidence="9 12" id="KW-0863">Zinc-finger</keyword>
<dbReference type="Proteomes" id="UP000011014">
    <property type="component" value="Unassembled WGS sequence"/>
</dbReference>
<dbReference type="InterPro" id="IPR056437">
    <property type="entry name" value="Znf-C2H2_ZNF598/HEL2"/>
</dbReference>
<dbReference type="GO" id="GO:0043022">
    <property type="term" value="F:ribosome binding"/>
    <property type="evidence" value="ECO:0007669"/>
    <property type="project" value="TreeGrafter"/>
</dbReference>
<evidence type="ECO:0000256" key="12">
    <source>
        <dbReference type="PROSITE-ProRule" id="PRU00175"/>
    </source>
</evidence>
<proteinExistence type="inferred from homology"/>
<feature type="compositionally biased region" description="Basic and acidic residues" evidence="13">
    <location>
        <begin position="485"/>
        <end position="498"/>
    </location>
</feature>
<dbReference type="EC" id="2.3.2.27" evidence="4"/>
<dbReference type="GO" id="GO:0072344">
    <property type="term" value="P:rescue of stalled ribosome"/>
    <property type="evidence" value="ECO:0007669"/>
    <property type="project" value="InterPro"/>
</dbReference>
<keyword evidence="6" id="KW-0597">Phosphoprotein</keyword>
<dbReference type="InterPro" id="IPR041888">
    <property type="entry name" value="RING-HC_ZNF598/HEL2"/>
</dbReference>
<evidence type="ECO:0000256" key="13">
    <source>
        <dbReference type="SAM" id="MobiDB-lite"/>
    </source>
</evidence>
<dbReference type="GO" id="GO:0061630">
    <property type="term" value="F:ubiquitin protein ligase activity"/>
    <property type="evidence" value="ECO:0007669"/>
    <property type="project" value="UniProtKB-EC"/>
</dbReference>
<sequence length="952" mass="105785">RDSQGVGSRFRQSETRRPRRRFVIMVAKTKNNVNAVQDVADQDRTCCICASEIKIWAIGKCKHPVCYICSSRMRVLNAKEEKVSKLCAVCKTEMEDVIFHTSMFRFEAINIDSLDRDEPSGICFFNSDSRDKFEDLLKETGPILTKGKTFVGENFEDLKVHMRRKHDLHHCEICKANYLLFPRERKWYSRKDLATHKLKGDPDDKSHKGHPQCKFCKERFLDKDELYRHLMKVHHNCHICEAKTGEKEFFDTMNDLIKHFRKDHFFCEHPDCIDNPLTSVFANETDFKLHVANKHGGIDKRDIRMDVGLSRNAGNVVDNQRELENEFEERRNQIAPDMENEEDFPTMGGKKKSGFTFHAAKTGLPQSNSMSSKISQGTNRNVAHQNYRSLGATKNITNAEEFPSLGGNTRAPVNPNWKAKAIQNNKPVTRPNFISSASKKKTKAAPKVVIPAQNSATTAMYAASQGQSWSQEPDVFVEKTQLQLEAERKAQLAEERASQAKKSNAPQRDNSQFPSLGGGGAKPAAFWGVPGASIPKSNQGKNKGKQKALSRPDILPAARTVAHKPSPAKSKAQAQTAPAPPQAQHVKKNQKRVESDVKRGEANSASDIAVRAGGGYSGWSAPPETFVQKSLLEIEEERRRTQPKTKNQKAPKIEEFPTLGGIKAAAPAGFWGVPGAATKKSPGSGKGSKKQPVSMPAKKSAVQKPAKKQTVELNNTPKAKKSVIYSAPEPVPESQNASQIAQRMTGGYSGWSAPPTVFVEKSLLEIQEEERQKKHANAHSQNGLPNWTPKDESEFPSFGGNFASSVPAVSGFSSALAKQQKKVKKNVEKAEMPRVEPVFEATNEHEFPDFKTNHQICDSDESSEEESDSEIDMAAVNQRLRDAIANMSAKLQDRFKICSGKFRTGQISADDYVKEGSSIMGKKAFVKLIPDLLATLPDGKHKNDLAAANRQL</sequence>
<evidence type="ECO:0000256" key="3">
    <source>
        <dbReference type="ARBA" id="ARBA00004906"/>
    </source>
</evidence>
<dbReference type="PANTHER" id="PTHR22938:SF0">
    <property type="entry name" value="E3 UBIQUITIN-PROTEIN LIGASE ZNF598"/>
    <property type="match status" value="1"/>
</dbReference>
<feature type="compositionally biased region" description="Basic and acidic residues" evidence="13">
    <location>
        <begin position="591"/>
        <end position="601"/>
    </location>
</feature>
<evidence type="ECO:0000256" key="9">
    <source>
        <dbReference type="ARBA" id="ARBA00022771"/>
    </source>
</evidence>
<feature type="region of interest" description="Disordered" evidence="13">
    <location>
        <begin position="485"/>
        <end position="609"/>
    </location>
</feature>
<dbReference type="InterPro" id="IPR057634">
    <property type="entry name" value="PAH_ZNF598/HEL2"/>
</dbReference>
<dbReference type="AlphaFoldDB" id="E4YXY8"/>
<dbReference type="GO" id="GO:0008270">
    <property type="term" value="F:zinc ion binding"/>
    <property type="evidence" value="ECO:0007669"/>
    <property type="project" value="UniProtKB-KW"/>
</dbReference>
<evidence type="ECO:0000256" key="7">
    <source>
        <dbReference type="ARBA" id="ARBA00022679"/>
    </source>
</evidence>
<evidence type="ECO:0000256" key="1">
    <source>
        <dbReference type="ARBA" id="ARBA00000900"/>
    </source>
</evidence>
<evidence type="ECO:0000313" key="15">
    <source>
        <dbReference type="EMBL" id="CBY40321.1"/>
    </source>
</evidence>
<dbReference type="PANTHER" id="PTHR22938">
    <property type="entry name" value="ZINC FINGER PROTEIN 598"/>
    <property type="match status" value="1"/>
</dbReference>
<evidence type="ECO:0000259" key="14">
    <source>
        <dbReference type="PROSITE" id="PS50089"/>
    </source>
</evidence>
<dbReference type="SMART" id="SM00355">
    <property type="entry name" value="ZnF_C2H2"/>
    <property type="match status" value="3"/>
</dbReference>
<evidence type="ECO:0000256" key="8">
    <source>
        <dbReference type="ARBA" id="ARBA00022723"/>
    </source>
</evidence>
<dbReference type="Pfam" id="PF23202">
    <property type="entry name" value="PAH_ZNF598"/>
    <property type="match status" value="1"/>
</dbReference>
<keyword evidence="7" id="KW-0808">Transferase</keyword>
<accession>E4YXY8</accession>
<dbReference type="Pfam" id="PF23230">
    <property type="entry name" value="zf-C2H2_13"/>
    <property type="match status" value="1"/>
</dbReference>
<keyword evidence="8" id="KW-0479">Metal-binding</keyword>
<feature type="domain" description="RING-type" evidence="14">
    <location>
        <begin position="46"/>
        <end position="91"/>
    </location>
</feature>
<protein>
    <recommendedName>
        <fullName evidence="4">RING-type E3 ubiquitin transferase</fullName>
        <ecNumber evidence="4">2.3.2.27</ecNumber>
    </recommendedName>
</protein>
<feature type="region of interest" description="Disordered" evidence="13">
    <location>
        <begin position="762"/>
        <end position="800"/>
    </location>
</feature>
<keyword evidence="5" id="KW-0963">Cytoplasm</keyword>
<name>E4YXY8_OIKDI</name>
<gene>
    <name evidence="15" type="ORF">GSOID_T00022314001</name>
</gene>
<organism evidence="15">
    <name type="scientific">Oikopleura dioica</name>
    <name type="common">Tunicate</name>
    <dbReference type="NCBI Taxonomy" id="34765"/>
    <lineage>
        <taxon>Eukaryota</taxon>
        <taxon>Metazoa</taxon>
        <taxon>Chordata</taxon>
        <taxon>Tunicata</taxon>
        <taxon>Appendicularia</taxon>
        <taxon>Copelata</taxon>
        <taxon>Oikopleuridae</taxon>
        <taxon>Oikopleura</taxon>
    </lineage>
</organism>
<dbReference type="InterPro" id="IPR044288">
    <property type="entry name" value="ZNF598/HEL2"/>
</dbReference>
<evidence type="ECO:0000256" key="6">
    <source>
        <dbReference type="ARBA" id="ARBA00022553"/>
    </source>
</evidence>
<evidence type="ECO:0000256" key="5">
    <source>
        <dbReference type="ARBA" id="ARBA00022490"/>
    </source>
</evidence>
<evidence type="ECO:0000256" key="11">
    <source>
        <dbReference type="ARBA" id="ARBA00035113"/>
    </source>
</evidence>
<feature type="non-terminal residue" evidence="15">
    <location>
        <position position="1"/>
    </location>
</feature>
<comment type="catalytic activity">
    <reaction evidence="1">
        <text>S-ubiquitinyl-[E2 ubiquitin-conjugating enzyme]-L-cysteine + [acceptor protein]-L-lysine = [E2 ubiquitin-conjugating enzyme]-L-cysteine + N(6)-ubiquitinyl-[acceptor protein]-L-lysine.</text>
        <dbReference type="EC" id="2.3.2.27"/>
    </reaction>
</comment>
<dbReference type="Pfam" id="PF25447">
    <property type="entry name" value="RING_ZNF598"/>
    <property type="match status" value="1"/>
</dbReference>
<evidence type="ECO:0000256" key="4">
    <source>
        <dbReference type="ARBA" id="ARBA00012483"/>
    </source>
</evidence>
<dbReference type="GO" id="GO:0016567">
    <property type="term" value="P:protein ubiquitination"/>
    <property type="evidence" value="ECO:0007669"/>
    <property type="project" value="TreeGrafter"/>
</dbReference>
<keyword evidence="10" id="KW-0862">Zinc</keyword>
<comment type="pathway">
    <text evidence="3">Protein modification; protein ubiquitination.</text>
</comment>
<dbReference type="CDD" id="cd16615">
    <property type="entry name" value="RING-HC_ZNF598"/>
    <property type="match status" value="1"/>
</dbReference>
<dbReference type="InterPro" id="IPR013087">
    <property type="entry name" value="Znf_C2H2_type"/>
</dbReference>
<comment type="subcellular location">
    <subcellularLocation>
        <location evidence="2">Cytoplasm</location>
    </subcellularLocation>
</comment>
<feature type="region of interest" description="Disordered" evidence="13">
    <location>
        <begin position="630"/>
        <end position="658"/>
    </location>
</feature>
<reference evidence="15" key="1">
    <citation type="journal article" date="2010" name="Science">
        <title>Plasticity of animal genome architecture unmasked by rapid evolution of a pelagic tunicate.</title>
        <authorList>
            <person name="Denoeud F."/>
            <person name="Henriet S."/>
            <person name="Mungpakdee S."/>
            <person name="Aury J.M."/>
            <person name="Da Silva C."/>
            <person name="Brinkmann H."/>
            <person name="Mikhaleva J."/>
            <person name="Olsen L.C."/>
            <person name="Jubin C."/>
            <person name="Canestro C."/>
            <person name="Bouquet J.M."/>
            <person name="Danks G."/>
            <person name="Poulain J."/>
            <person name="Campsteijn C."/>
            <person name="Adamski M."/>
            <person name="Cross I."/>
            <person name="Yadetie F."/>
            <person name="Muffato M."/>
            <person name="Louis A."/>
            <person name="Butcher S."/>
            <person name="Tsagkogeorga G."/>
            <person name="Konrad A."/>
            <person name="Singh S."/>
            <person name="Jensen M.F."/>
            <person name="Cong E.H."/>
            <person name="Eikeseth-Otteraa H."/>
            <person name="Noel B."/>
            <person name="Anthouard V."/>
            <person name="Porcel B.M."/>
            <person name="Kachouri-Lafond R."/>
            <person name="Nishino A."/>
            <person name="Ugolini M."/>
            <person name="Chourrout P."/>
            <person name="Nishida H."/>
            <person name="Aasland R."/>
            <person name="Huzurbazar S."/>
            <person name="Westhof E."/>
            <person name="Delsuc F."/>
            <person name="Lehrach H."/>
            <person name="Reinhardt R."/>
            <person name="Weissenbach J."/>
            <person name="Roy S.W."/>
            <person name="Artiguenave F."/>
            <person name="Postlethwait J.H."/>
            <person name="Manak J.R."/>
            <person name="Thompson E.M."/>
            <person name="Jaillon O."/>
            <person name="Du Pasquier L."/>
            <person name="Boudinot P."/>
            <person name="Liberles D.A."/>
            <person name="Volff J.N."/>
            <person name="Philippe H."/>
            <person name="Lenhard B."/>
            <person name="Roest Crollius H."/>
            <person name="Wincker P."/>
            <person name="Chourrout D."/>
        </authorList>
    </citation>
    <scope>NUCLEOTIDE SEQUENCE [LARGE SCALE GENOMIC DNA]</scope>
</reference>
<dbReference type="PROSITE" id="PS50089">
    <property type="entry name" value="ZF_RING_2"/>
    <property type="match status" value="1"/>
</dbReference>
<feature type="compositionally biased region" description="Polar residues" evidence="13">
    <location>
        <begin position="733"/>
        <end position="742"/>
    </location>
</feature>
<evidence type="ECO:0000256" key="2">
    <source>
        <dbReference type="ARBA" id="ARBA00004496"/>
    </source>
</evidence>
<feature type="region of interest" description="Disordered" evidence="13">
    <location>
        <begin position="672"/>
        <end position="748"/>
    </location>
</feature>
<dbReference type="EMBL" id="FN655871">
    <property type="protein sequence ID" value="CBY40321.1"/>
    <property type="molecule type" value="Genomic_DNA"/>
</dbReference>
<dbReference type="SUPFAM" id="SSF57850">
    <property type="entry name" value="RING/U-box"/>
    <property type="match status" value="1"/>
</dbReference>
<dbReference type="InterPro" id="IPR001841">
    <property type="entry name" value="Znf_RING"/>
</dbReference>
<feature type="compositionally biased region" description="Polar residues" evidence="13">
    <location>
        <begin position="500"/>
        <end position="514"/>
    </location>
</feature>
<comment type="similarity">
    <text evidence="11">Belongs to the ZNF598/HEL2 family.</text>
</comment>
<evidence type="ECO:0000256" key="10">
    <source>
        <dbReference type="ARBA" id="ARBA00022833"/>
    </source>
</evidence>
<dbReference type="GO" id="GO:0005737">
    <property type="term" value="C:cytoplasm"/>
    <property type="evidence" value="ECO:0007669"/>
    <property type="project" value="UniProtKB-SubCell"/>
</dbReference>
<feature type="compositionally biased region" description="Low complexity" evidence="13">
    <location>
        <begin position="567"/>
        <end position="577"/>
    </location>
</feature>